<dbReference type="AlphaFoldDB" id="A0A1J1IUZ9"/>
<name>A0A1J1IUZ9_9DIPT</name>
<dbReference type="EMBL" id="CVRI01000061">
    <property type="protein sequence ID" value="CRL04075.1"/>
    <property type="molecule type" value="Genomic_DNA"/>
</dbReference>
<reference evidence="1 2" key="1">
    <citation type="submission" date="2015-04" db="EMBL/GenBank/DDBJ databases">
        <authorList>
            <person name="Syromyatnikov M.Y."/>
            <person name="Popov V.N."/>
        </authorList>
    </citation>
    <scope>NUCLEOTIDE SEQUENCE [LARGE SCALE GENOMIC DNA]</scope>
</reference>
<evidence type="ECO:0000313" key="1">
    <source>
        <dbReference type="EMBL" id="CRL04075.1"/>
    </source>
</evidence>
<evidence type="ECO:0000313" key="2">
    <source>
        <dbReference type="Proteomes" id="UP000183832"/>
    </source>
</evidence>
<sequence>MFHEKKAFVRFMKKLDRFLEILHDAFTMFIANQHQIECCEILEMKEMSMSLLDTFYVFFQKEIKE</sequence>
<protein>
    <submittedName>
        <fullName evidence="1">CLUMA_CG017188, isoform A</fullName>
    </submittedName>
</protein>
<dbReference type="Proteomes" id="UP000183832">
    <property type="component" value="Unassembled WGS sequence"/>
</dbReference>
<accession>A0A1J1IUZ9</accession>
<keyword evidence="2" id="KW-1185">Reference proteome</keyword>
<organism evidence="1 2">
    <name type="scientific">Clunio marinus</name>
    <dbReference type="NCBI Taxonomy" id="568069"/>
    <lineage>
        <taxon>Eukaryota</taxon>
        <taxon>Metazoa</taxon>
        <taxon>Ecdysozoa</taxon>
        <taxon>Arthropoda</taxon>
        <taxon>Hexapoda</taxon>
        <taxon>Insecta</taxon>
        <taxon>Pterygota</taxon>
        <taxon>Neoptera</taxon>
        <taxon>Endopterygota</taxon>
        <taxon>Diptera</taxon>
        <taxon>Nematocera</taxon>
        <taxon>Chironomoidea</taxon>
        <taxon>Chironomidae</taxon>
        <taxon>Clunio</taxon>
    </lineage>
</organism>
<proteinExistence type="predicted"/>
<gene>
    <name evidence="1" type="ORF">CLUMA_CG017188</name>
</gene>